<dbReference type="Proteomes" id="UP000197138">
    <property type="component" value="Unassembled WGS sequence"/>
</dbReference>
<feature type="coiled-coil region" evidence="1">
    <location>
        <begin position="57"/>
        <end position="84"/>
    </location>
</feature>
<gene>
    <name evidence="2" type="ORF">CDL15_Pgr018947</name>
</gene>
<protein>
    <submittedName>
        <fullName evidence="2">Uncharacterized protein</fullName>
    </submittedName>
</protein>
<accession>A0A218WM01</accession>
<dbReference type="PANTHER" id="PTHR45654">
    <property type="entry name" value="HOMEOBOX-LEUCINE ZIPPER PROTEIN MERISTEM L1"/>
    <property type="match status" value="1"/>
</dbReference>
<evidence type="ECO:0000256" key="1">
    <source>
        <dbReference type="SAM" id="Coils"/>
    </source>
</evidence>
<name>A0A218WM01_PUNGR</name>
<dbReference type="EMBL" id="MTKT01003945">
    <property type="protein sequence ID" value="OWM73887.1"/>
    <property type="molecule type" value="Genomic_DNA"/>
</dbReference>
<evidence type="ECO:0000313" key="3">
    <source>
        <dbReference type="Proteomes" id="UP000197138"/>
    </source>
</evidence>
<proteinExistence type="predicted"/>
<reference evidence="3" key="1">
    <citation type="journal article" date="2017" name="Plant J.">
        <title>The pomegranate (Punica granatum L.) genome and the genomics of punicalagin biosynthesis.</title>
        <authorList>
            <person name="Qin G."/>
            <person name="Xu C."/>
            <person name="Ming R."/>
            <person name="Tang H."/>
            <person name="Guyot R."/>
            <person name="Kramer E.M."/>
            <person name="Hu Y."/>
            <person name="Yi X."/>
            <person name="Qi Y."/>
            <person name="Xu X."/>
            <person name="Gao Z."/>
            <person name="Pan H."/>
            <person name="Jian J."/>
            <person name="Tian Y."/>
            <person name="Yue Z."/>
            <person name="Xu Y."/>
        </authorList>
    </citation>
    <scope>NUCLEOTIDE SEQUENCE [LARGE SCALE GENOMIC DNA]</scope>
    <source>
        <strain evidence="3">cv. Dabenzi</strain>
    </source>
</reference>
<organism evidence="2 3">
    <name type="scientific">Punica granatum</name>
    <name type="common">Pomegranate</name>
    <dbReference type="NCBI Taxonomy" id="22663"/>
    <lineage>
        <taxon>Eukaryota</taxon>
        <taxon>Viridiplantae</taxon>
        <taxon>Streptophyta</taxon>
        <taxon>Embryophyta</taxon>
        <taxon>Tracheophyta</taxon>
        <taxon>Spermatophyta</taxon>
        <taxon>Magnoliopsida</taxon>
        <taxon>eudicotyledons</taxon>
        <taxon>Gunneridae</taxon>
        <taxon>Pentapetalae</taxon>
        <taxon>rosids</taxon>
        <taxon>malvids</taxon>
        <taxon>Myrtales</taxon>
        <taxon>Lythraceae</taxon>
        <taxon>Punica</taxon>
    </lineage>
</organism>
<evidence type="ECO:0000313" key="2">
    <source>
        <dbReference type="EMBL" id="OWM73887.1"/>
    </source>
</evidence>
<keyword evidence="1" id="KW-0175">Coiled coil</keyword>
<sequence>MLDNSRPLPCLPLPFSPAFPYFLSLWVKDREDEQAKGYANGVCELAEILLADLLSWLQLHQTQLERHENSLFRHENDKLRAENVSLRDAMRNLICTNCGCPAIIGEISLEEQHLRIENACLKDELDKFLGRLITSIGGPIPPQVPNYSLGGPIPR</sequence>
<dbReference type="InterPro" id="IPR042160">
    <property type="entry name" value="HD-Zip_IV"/>
</dbReference>
<comment type="caution">
    <text evidence="2">The sequence shown here is derived from an EMBL/GenBank/DDBJ whole genome shotgun (WGS) entry which is preliminary data.</text>
</comment>
<dbReference type="PANTHER" id="PTHR45654:SF5">
    <property type="entry name" value="HOMEOBOX-LEUCINE ZIPPER PROTEIN ANTHOCYANINLESS 2-RELATED"/>
    <property type="match status" value="1"/>
</dbReference>
<dbReference type="AlphaFoldDB" id="A0A218WM01"/>